<gene>
    <name evidence="11" type="ORF">FEE95_05030</name>
</gene>
<dbReference type="GO" id="GO:0046677">
    <property type="term" value="P:response to antibiotic"/>
    <property type="evidence" value="ECO:0007669"/>
    <property type="project" value="UniProtKB-KW"/>
</dbReference>
<organism evidence="11 12">
    <name type="scientific">Maribacter algarum</name>
    <name type="common">ex Zhang et al. 2020</name>
    <dbReference type="NCBI Taxonomy" id="2578118"/>
    <lineage>
        <taxon>Bacteria</taxon>
        <taxon>Pseudomonadati</taxon>
        <taxon>Bacteroidota</taxon>
        <taxon>Flavobacteriia</taxon>
        <taxon>Flavobacteriales</taxon>
        <taxon>Flavobacteriaceae</taxon>
        <taxon>Maribacter</taxon>
    </lineage>
</organism>
<comment type="caution">
    <text evidence="11">The sequence shown here is derived from an EMBL/GenBank/DDBJ whole genome shotgun (WGS) entry which is preliminary data.</text>
</comment>
<dbReference type="NCBIfam" id="TIGR00797">
    <property type="entry name" value="matE"/>
    <property type="match status" value="1"/>
</dbReference>
<dbReference type="GO" id="GO:0005886">
    <property type="term" value="C:plasma membrane"/>
    <property type="evidence" value="ECO:0007669"/>
    <property type="project" value="UniProtKB-SubCell"/>
</dbReference>
<feature type="transmembrane region" description="Helical" evidence="10">
    <location>
        <begin position="138"/>
        <end position="158"/>
    </location>
</feature>
<evidence type="ECO:0000256" key="9">
    <source>
        <dbReference type="ARBA" id="ARBA00023251"/>
    </source>
</evidence>
<evidence type="ECO:0000256" key="5">
    <source>
        <dbReference type="ARBA" id="ARBA00022475"/>
    </source>
</evidence>
<evidence type="ECO:0000256" key="10">
    <source>
        <dbReference type="SAM" id="Phobius"/>
    </source>
</evidence>
<proteinExistence type="inferred from homology"/>
<keyword evidence="12" id="KW-1185">Reference proteome</keyword>
<keyword evidence="6 10" id="KW-0812">Transmembrane</keyword>
<dbReference type="RefSeq" id="WP_138656728.1">
    <property type="nucleotide sequence ID" value="NZ_VATY01000001.1"/>
</dbReference>
<dbReference type="EMBL" id="VATY01000001">
    <property type="protein sequence ID" value="TMM58795.1"/>
    <property type="molecule type" value="Genomic_DNA"/>
</dbReference>
<comment type="similarity">
    <text evidence="2">Belongs to the multi antimicrobial extrusion (MATE) (TC 2.A.66.1) family. MepA subfamily.</text>
</comment>
<keyword evidence="5" id="KW-1003">Cell membrane</keyword>
<evidence type="ECO:0000256" key="8">
    <source>
        <dbReference type="ARBA" id="ARBA00023136"/>
    </source>
</evidence>
<evidence type="ECO:0000313" key="12">
    <source>
        <dbReference type="Proteomes" id="UP000310314"/>
    </source>
</evidence>
<feature type="transmembrane region" description="Helical" evidence="10">
    <location>
        <begin position="196"/>
        <end position="216"/>
    </location>
</feature>
<dbReference type="InterPro" id="IPR051327">
    <property type="entry name" value="MATE_MepA_subfamily"/>
</dbReference>
<evidence type="ECO:0000256" key="4">
    <source>
        <dbReference type="ARBA" id="ARBA00022448"/>
    </source>
</evidence>
<feature type="transmembrane region" description="Helical" evidence="10">
    <location>
        <begin position="170"/>
        <end position="190"/>
    </location>
</feature>
<dbReference type="OrthoDB" id="9811110at2"/>
<dbReference type="Proteomes" id="UP000310314">
    <property type="component" value="Unassembled WGS sequence"/>
</dbReference>
<feature type="transmembrane region" description="Helical" evidence="10">
    <location>
        <begin position="23"/>
        <end position="44"/>
    </location>
</feature>
<reference evidence="11 12" key="1">
    <citation type="submission" date="2019-05" db="EMBL/GenBank/DDBJ databases">
        <authorList>
            <person name="Zhang J.-Y."/>
            <person name="Feg X."/>
            <person name="Du Z.-J."/>
        </authorList>
    </citation>
    <scope>NUCLEOTIDE SEQUENCE [LARGE SCALE GENOMIC DNA]</scope>
    <source>
        <strain evidence="11 12">RZ26</strain>
    </source>
</reference>
<evidence type="ECO:0000256" key="6">
    <source>
        <dbReference type="ARBA" id="ARBA00022692"/>
    </source>
</evidence>
<protein>
    <recommendedName>
        <fullName evidence="3">Multidrug export protein MepA</fullName>
    </recommendedName>
</protein>
<keyword evidence="9" id="KW-0046">Antibiotic resistance</keyword>
<feature type="transmembrane region" description="Helical" evidence="10">
    <location>
        <begin position="286"/>
        <end position="306"/>
    </location>
</feature>
<dbReference type="PANTHER" id="PTHR43823:SF3">
    <property type="entry name" value="MULTIDRUG EXPORT PROTEIN MEPA"/>
    <property type="match status" value="1"/>
</dbReference>
<evidence type="ECO:0000313" key="11">
    <source>
        <dbReference type="EMBL" id="TMM58795.1"/>
    </source>
</evidence>
<feature type="transmembrane region" description="Helical" evidence="10">
    <location>
        <begin position="100"/>
        <end position="118"/>
    </location>
</feature>
<dbReference type="Pfam" id="PF01554">
    <property type="entry name" value="MatE"/>
    <property type="match status" value="2"/>
</dbReference>
<evidence type="ECO:0000256" key="3">
    <source>
        <dbReference type="ARBA" id="ARBA00022106"/>
    </source>
</evidence>
<feature type="transmembrane region" description="Helical" evidence="10">
    <location>
        <begin position="50"/>
        <end position="80"/>
    </location>
</feature>
<feature type="transmembrane region" description="Helical" evidence="10">
    <location>
        <begin position="431"/>
        <end position="449"/>
    </location>
</feature>
<name>A0A5S3PUX9_9FLAO</name>
<dbReference type="PANTHER" id="PTHR43823">
    <property type="entry name" value="SPORULATION PROTEIN YKVU"/>
    <property type="match status" value="1"/>
</dbReference>
<dbReference type="PIRSF" id="PIRSF006603">
    <property type="entry name" value="DinF"/>
    <property type="match status" value="1"/>
</dbReference>
<feature type="transmembrane region" description="Helical" evidence="10">
    <location>
        <begin position="375"/>
        <end position="395"/>
    </location>
</feature>
<dbReference type="GO" id="GO:0042910">
    <property type="term" value="F:xenobiotic transmembrane transporter activity"/>
    <property type="evidence" value="ECO:0007669"/>
    <property type="project" value="InterPro"/>
</dbReference>
<keyword evidence="4" id="KW-0813">Transport</keyword>
<dbReference type="InterPro" id="IPR002528">
    <property type="entry name" value="MATE_fam"/>
</dbReference>
<feature type="transmembrane region" description="Helical" evidence="10">
    <location>
        <begin position="407"/>
        <end position="425"/>
    </location>
</feature>
<comment type="subcellular location">
    <subcellularLocation>
        <location evidence="1">Cell membrane</location>
        <topology evidence="1">Multi-pass membrane protein</topology>
    </subcellularLocation>
</comment>
<feature type="transmembrane region" description="Helical" evidence="10">
    <location>
        <begin position="318"/>
        <end position="339"/>
    </location>
</feature>
<dbReference type="AlphaFoldDB" id="A0A5S3PUX9"/>
<keyword evidence="7 10" id="KW-1133">Transmembrane helix</keyword>
<evidence type="ECO:0000256" key="1">
    <source>
        <dbReference type="ARBA" id="ARBA00004651"/>
    </source>
</evidence>
<evidence type="ECO:0000256" key="2">
    <source>
        <dbReference type="ARBA" id="ARBA00008417"/>
    </source>
</evidence>
<dbReference type="InterPro" id="IPR048279">
    <property type="entry name" value="MdtK-like"/>
</dbReference>
<sequence>MPKITSEELGTLPISKLLIKQSIPASIGVLVMSLNVLVDSIFVGNWIGPLAIAAISVVLPVTFFVAALGMAIGVGGASIISRALGANQLEKAKQTFGNQITLTVVVTISMAIVGLAFTDNLILAFGGKGEIFDFAKPFYTVVFYGVPFLALTMMGNIVIRSEGKPKYAMIAMIIPSISNLTLDYLFIYVFDWGMQGAAWATTISYFISFLYLIYIFRSNRSELRINTSHLKLETPILKEISSLGSVTLARQAMVSLVVLILNNILFGLGGEALVAVYAIIGRMLMFALFPVYGIAQGFLPIAGFNYGAKKFDRVKESIYTAIKYASVLGTIVYLGLFFFPTEVASLFLSSKEGLPANEVAINAYVLEHISTAMRWVFAATPIIALPLMGGAYFQAIGKAVPAMLLTLSRQGFFFIPLVFVLPYFFGEMGVWTSFAIADVLATIVTAWYLNREIKKDLQQ</sequence>
<keyword evidence="8 10" id="KW-0472">Membrane</keyword>
<dbReference type="CDD" id="cd13143">
    <property type="entry name" value="MATE_MepA_like"/>
    <property type="match status" value="1"/>
</dbReference>
<dbReference type="GO" id="GO:0015297">
    <property type="term" value="F:antiporter activity"/>
    <property type="evidence" value="ECO:0007669"/>
    <property type="project" value="InterPro"/>
</dbReference>
<accession>A0A5S3PUX9</accession>
<feature type="transmembrane region" description="Helical" evidence="10">
    <location>
        <begin position="256"/>
        <end position="280"/>
    </location>
</feature>
<evidence type="ECO:0000256" key="7">
    <source>
        <dbReference type="ARBA" id="ARBA00022989"/>
    </source>
</evidence>
<dbReference type="InterPro" id="IPR045070">
    <property type="entry name" value="MATE_MepA-like"/>
</dbReference>